<reference evidence="1 2" key="1">
    <citation type="submission" date="2019-08" db="EMBL/GenBank/DDBJ databases">
        <title>The genome of the soybean aphid Biotype 1, its phylome, world population structure and adaptation to the North American continent.</title>
        <authorList>
            <person name="Giordano R."/>
            <person name="Donthu R.K."/>
            <person name="Hernandez A.G."/>
            <person name="Wright C.L."/>
            <person name="Zimin A.V."/>
        </authorList>
    </citation>
    <scope>NUCLEOTIDE SEQUENCE [LARGE SCALE GENOMIC DNA]</scope>
    <source>
        <tissue evidence="1">Whole aphids</tissue>
    </source>
</reference>
<name>A0A6G0TMW7_APHGL</name>
<evidence type="ECO:0000313" key="2">
    <source>
        <dbReference type="Proteomes" id="UP000475862"/>
    </source>
</evidence>
<comment type="caution">
    <text evidence="1">The sequence shown here is derived from an EMBL/GenBank/DDBJ whole genome shotgun (WGS) entry which is preliminary data.</text>
</comment>
<dbReference type="EMBL" id="VYZN01000025">
    <property type="protein sequence ID" value="KAE9535544.1"/>
    <property type="molecule type" value="Genomic_DNA"/>
</dbReference>
<organism evidence="1 2">
    <name type="scientific">Aphis glycines</name>
    <name type="common">Soybean aphid</name>
    <dbReference type="NCBI Taxonomy" id="307491"/>
    <lineage>
        <taxon>Eukaryota</taxon>
        <taxon>Metazoa</taxon>
        <taxon>Ecdysozoa</taxon>
        <taxon>Arthropoda</taxon>
        <taxon>Hexapoda</taxon>
        <taxon>Insecta</taxon>
        <taxon>Pterygota</taxon>
        <taxon>Neoptera</taxon>
        <taxon>Paraneoptera</taxon>
        <taxon>Hemiptera</taxon>
        <taxon>Sternorrhyncha</taxon>
        <taxon>Aphidomorpha</taxon>
        <taxon>Aphidoidea</taxon>
        <taxon>Aphididae</taxon>
        <taxon>Aphidini</taxon>
        <taxon>Aphis</taxon>
        <taxon>Aphis</taxon>
    </lineage>
</organism>
<gene>
    <name evidence="1" type="ORF">AGLY_007445</name>
</gene>
<accession>A0A6G0TMW7</accession>
<evidence type="ECO:0000313" key="1">
    <source>
        <dbReference type="EMBL" id="KAE9535544.1"/>
    </source>
</evidence>
<dbReference type="Proteomes" id="UP000475862">
    <property type="component" value="Unassembled WGS sequence"/>
</dbReference>
<dbReference type="AlphaFoldDB" id="A0A6G0TMW7"/>
<dbReference type="OrthoDB" id="10665867at2759"/>
<keyword evidence="2" id="KW-1185">Reference proteome</keyword>
<protein>
    <submittedName>
        <fullName evidence="1">Uncharacterized protein</fullName>
    </submittedName>
</protein>
<proteinExistence type="predicted"/>
<sequence length="184" mass="21256">MVLNLALNGYRDPVVKTEKYCLQTFVDLFQNLMICLSEICTDTSDESFNTVPKVLKTTLKNTLSSTVEHFLFGFNKQKLIDEIGNYTKKDFDLQKILENQEIKFFKSLSDISDNKILFNFISSWFSKNLSAGFSKKIQIITAKEFGFSKGTCSRAANEFNDKNHEIETLRKKSHQKDCKSKQLY</sequence>